<evidence type="ECO:0000313" key="1">
    <source>
        <dbReference type="EMBL" id="MBC6450539.1"/>
    </source>
</evidence>
<organism evidence="1 2">
    <name type="scientific">Actinokineospora xionganensis</name>
    <dbReference type="NCBI Taxonomy" id="2684470"/>
    <lineage>
        <taxon>Bacteria</taxon>
        <taxon>Bacillati</taxon>
        <taxon>Actinomycetota</taxon>
        <taxon>Actinomycetes</taxon>
        <taxon>Pseudonocardiales</taxon>
        <taxon>Pseudonocardiaceae</taxon>
        <taxon>Actinokineospora</taxon>
    </lineage>
</organism>
<proteinExistence type="predicted"/>
<accession>A0ABR7LCT7</accession>
<gene>
    <name evidence="1" type="ORF">GPZ80_25595</name>
</gene>
<sequence length="162" mass="17852">MTGVLRLDSRRARTLISEELFDLLTTRLAQDRNIDLDLATRIMDQTLAFLAAAGHPGERLSPSPAVDAGWHLFLRWTKDYAAFCERVAGRFIHHVPDDTPAETSNAATARGVLRTLEAIEAAGYLVDHELWALDGKCGSCHEDGNCSSSGEDGNENTETRKR</sequence>
<name>A0ABR7LCT7_9PSEU</name>
<dbReference type="EMBL" id="JABVED010000017">
    <property type="protein sequence ID" value="MBC6450539.1"/>
    <property type="molecule type" value="Genomic_DNA"/>
</dbReference>
<dbReference type="RefSeq" id="WP_187223638.1">
    <property type="nucleotide sequence ID" value="NZ_JABVED010000017.1"/>
</dbReference>
<dbReference type="Proteomes" id="UP000734823">
    <property type="component" value="Unassembled WGS sequence"/>
</dbReference>
<comment type="caution">
    <text evidence="1">The sequence shown here is derived from an EMBL/GenBank/DDBJ whole genome shotgun (WGS) entry which is preliminary data.</text>
</comment>
<keyword evidence="2" id="KW-1185">Reference proteome</keyword>
<protein>
    <submittedName>
        <fullName evidence="1">Uncharacterized protein</fullName>
    </submittedName>
</protein>
<evidence type="ECO:0000313" key="2">
    <source>
        <dbReference type="Proteomes" id="UP000734823"/>
    </source>
</evidence>
<reference evidence="1 2" key="1">
    <citation type="submission" date="2020-06" db="EMBL/GenBank/DDBJ databases">
        <title>Actinokineospora xiongansis sp. nov., isolated from soil of Baiyangdian.</title>
        <authorList>
            <person name="Zhang X."/>
        </authorList>
    </citation>
    <scope>NUCLEOTIDE SEQUENCE [LARGE SCALE GENOMIC DNA]</scope>
    <source>
        <strain evidence="1 2">HBU206404</strain>
    </source>
</reference>